<dbReference type="EMBL" id="JAXCGZ010001907">
    <property type="protein sequence ID" value="KAK7085074.1"/>
    <property type="molecule type" value="Genomic_DNA"/>
</dbReference>
<proteinExistence type="predicted"/>
<evidence type="ECO:0000313" key="4">
    <source>
        <dbReference type="Proteomes" id="UP001381693"/>
    </source>
</evidence>
<gene>
    <name evidence="3" type="ORF">SK128_006275</name>
</gene>
<protein>
    <recommendedName>
        <fullName evidence="2">C-type lectin domain-containing protein</fullName>
    </recommendedName>
</protein>
<name>A0AAN9AE43_HALRR</name>
<dbReference type="InterPro" id="IPR016187">
    <property type="entry name" value="CTDL_fold"/>
</dbReference>
<dbReference type="InterPro" id="IPR001304">
    <property type="entry name" value="C-type_lectin-like"/>
</dbReference>
<organism evidence="3 4">
    <name type="scientific">Halocaridina rubra</name>
    <name type="common">Hawaiian red shrimp</name>
    <dbReference type="NCBI Taxonomy" id="373956"/>
    <lineage>
        <taxon>Eukaryota</taxon>
        <taxon>Metazoa</taxon>
        <taxon>Ecdysozoa</taxon>
        <taxon>Arthropoda</taxon>
        <taxon>Crustacea</taxon>
        <taxon>Multicrustacea</taxon>
        <taxon>Malacostraca</taxon>
        <taxon>Eumalacostraca</taxon>
        <taxon>Eucarida</taxon>
        <taxon>Decapoda</taxon>
        <taxon>Pleocyemata</taxon>
        <taxon>Caridea</taxon>
        <taxon>Atyoidea</taxon>
        <taxon>Atyidae</taxon>
        <taxon>Halocaridina</taxon>
    </lineage>
</organism>
<feature type="chain" id="PRO_5042810523" description="C-type lectin domain-containing protein" evidence="1">
    <location>
        <begin position="16"/>
        <end position="168"/>
    </location>
</feature>
<dbReference type="AlphaFoldDB" id="A0AAN9AE43"/>
<evidence type="ECO:0000313" key="3">
    <source>
        <dbReference type="EMBL" id="KAK7085074.1"/>
    </source>
</evidence>
<feature type="domain" description="C-type lectin" evidence="2">
    <location>
        <begin position="44"/>
        <end position="166"/>
    </location>
</feature>
<dbReference type="SUPFAM" id="SSF56436">
    <property type="entry name" value="C-type lectin-like"/>
    <property type="match status" value="1"/>
</dbReference>
<dbReference type="Proteomes" id="UP001381693">
    <property type="component" value="Unassembled WGS sequence"/>
</dbReference>
<keyword evidence="1" id="KW-0732">Signal</keyword>
<reference evidence="3 4" key="1">
    <citation type="submission" date="2023-11" db="EMBL/GenBank/DDBJ databases">
        <title>Halocaridina rubra genome assembly.</title>
        <authorList>
            <person name="Smith C."/>
        </authorList>
    </citation>
    <scope>NUCLEOTIDE SEQUENCE [LARGE SCALE GENOMIC DNA]</scope>
    <source>
        <strain evidence="3">EP-1</strain>
        <tissue evidence="3">Whole</tissue>
    </source>
</reference>
<dbReference type="InterPro" id="IPR016186">
    <property type="entry name" value="C-type_lectin-like/link_sf"/>
</dbReference>
<comment type="caution">
    <text evidence="3">The sequence shown here is derived from an EMBL/GenBank/DDBJ whole genome shotgun (WGS) entry which is preliminary data.</text>
</comment>
<evidence type="ECO:0000256" key="1">
    <source>
        <dbReference type="SAM" id="SignalP"/>
    </source>
</evidence>
<keyword evidence="4" id="KW-1185">Reference proteome</keyword>
<feature type="signal peptide" evidence="1">
    <location>
        <begin position="1"/>
        <end position="15"/>
    </location>
</feature>
<evidence type="ECO:0000259" key="2">
    <source>
        <dbReference type="PROSITE" id="PS50041"/>
    </source>
</evidence>
<sequence length="168" mass="18828">MLRLPFLLFLSFVAAQYNYIEIIQNLDNASGGCEHCPKDPNCIFVSNSWYCKNEIKMAWEYAKVKCPRTGGILADFPDRATLVEVMGKFGCELWIGATVPVAYKLPSIYWSWLTGYGIPEDMWVPDAPTGTSFCAFASCECVNKNITGCIGMKNADCSFKKGHICRYD</sequence>
<dbReference type="Gene3D" id="3.10.100.10">
    <property type="entry name" value="Mannose-Binding Protein A, subunit A"/>
    <property type="match status" value="1"/>
</dbReference>
<accession>A0AAN9AE43</accession>
<dbReference type="PROSITE" id="PS50041">
    <property type="entry name" value="C_TYPE_LECTIN_2"/>
    <property type="match status" value="1"/>
</dbReference>